<evidence type="ECO:0000256" key="9">
    <source>
        <dbReference type="ARBA" id="ARBA00022989"/>
    </source>
</evidence>
<keyword evidence="16" id="KW-1185">Reference proteome</keyword>
<dbReference type="SUPFAM" id="SSF158472">
    <property type="entry name" value="HAMP domain-like"/>
    <property type="match status" value="1"/>
</dbReference>
<keyword evidence="6" id="KW-0808">Transferase</keyword>
<organism evidence="15 16">
    <name type="scientific">Marvinbryantia formatexigens DSM 14469</name>
    <dbReference type="NCBI Taxonomy" id="478749"/>
    <lineage>
        <taxon>Bacteria</taxon>
        <taxon>Bacillati</taxon>
        <taxon>Bacillota</taxon>
        <taxon>Clostridia</taxon>
        <taxon>Lachnospirales</taxon>
        <taxon>Lachnospiraceae</taxon>
        <taxon>Marvinbryantia</taxon>
    </lineage>
</organism>
<evidence type="ECO:0000313" key="15">
    <source>
        <dbReference type="EMBL" id="EET59973.1"/>
    </source>
</evidence>
<dbReference type="EMBL" id="ACCL02000014">
    <property type="protein sequence ID" value="EET59973.1"/>
    <property type="molecule type" value="Genomic_DNA"/>
</dbReference>
<feature type="domain" description="HAMP" evidence="14">
    <location>
        <begin position="314"/>
        <end position="366"/>
    </location>
</feature>
<dbReference type="Pfam" id="PF02518">
    <property type="entry name" value="HATPase_c"/>
    <property type="match status" value="1"/>
</dbReference>
<keyword evidence="7" id="KW-0812">Transmembrane</keyword>
<feature type="coiled-coil region" evidence="12">
    <location>
        <begin position="347"/>
        <end position="381"/>
    </location>
</feature>
<evidence type="ECO:0000256" key="12">
    <source>
        <dbReference type="SAM" id="Coils"/>
    </source>
</evidence>
<dbReference type="PANTHER" id="PTHR34220:SF7">
    <property type="entry name" value="SENSOR HISTIDINE KINASE YPDA"/>
    <property type="match status" value="1"/>
</dbReference>
<name>C6LHI6_9FIRM</name>
<evidence type="ECO:0000256" key="6">
    <source>
        <dbReference type="ARBA" id="ARBA00022679"/>
    </source>
</evidence>
<keyword evidence="12" id="KW-0175">Coiled coil</keyword>
<dbReference type="PANTHER" id="PTHR34220">
    <property type="entry name" value="SENSOR HISTIDINE KINASE YPDA"/>
    <property type="match status" value="1"/>
</dbReference>
<keyword evidence="9" id="KW-1133">Transmembrane helix</keyword>
<evidence type="ECO:0000256" key="10">
    <source>
        <dbReference type="ARBA" id="ARBA00023012"/>
    </source>
</evidence>
<dbReference type="Gene3D" id="3.30.565.10">
    <property type="entry name" value="Histidine kinase-like ATPase, C-terminal domain"/>
    <property type="match status" value="1"/>
</dbReference>
<reference evidence="15" key="1">
    <citation type="submission" date="2009-07" db="EMBL/GenBank/DDBJ databases">
        <authorList>
            <person name="Weinstock G."/>
            <person name="Sodergren E."/>
            <person name="Clifton S."/>
            <person name="Fulton L."/>
            <person name="Fulton B."/>
            <person name="Courtney L."/>
            <person name="Fronick C."/>
            <person name="Harrison M."/>
            <person name="Strong C."/>
            <person name="Farmer C."/>
            <person name="Delahaunty K."/>
            <person name="Markovic C."/>
            <person name="Hall O."/>
            <person name="Minx P."/>
            <person name="Tomlinson C."/>
            <person name="Mitreva M."/>
            <person name="Nelson J."/>
            <person name="Hou S."/>
            <person name="Wollam A."/>
            <person name="Pepin K.H."/>
            <person name="Johnson M."/>
            <person name="Bhonagiri V."/>
            <person name="Nash W.E."/>
            <person name="Warren W."/>
            <person name="Chinwalla A."/>
            <person name="Mardis E.R."/>
            <person name="Wilson R.K."/>
        </authorList>
    </citation>
    <scope>NUCLEOTIDE SEQUENCE [LARGE SCALE GENOMIC DNA]</scope>
    <source>
        <strain evidence="15">DSM 14469</strain>
    </source>
</reference>
<dbReference type="InterPro" id="IPR033479">
    <property type="entry name" value="dCache_1"/>
</dbReference>
<dbReference type="InterPro" id="IPR050640">
    <property type="entry name" value="Bact_2-comp_sensor_kinase"/>
</dbReference>
<dbReference type="SMART" id="SM00304">
    <property type="entry name" value="HAMP"/>
    <property type="match status" value="1"/>
</dbReference>
<dbReference type="SUPFAM" id="SSF55874">
    <property type="entry name" value="ATPase domain of HSP90 chaperone/DNA topoisomerase II/histidine kinase"/>
    <property type="match status" value="1"/>
</dbReference>
<evidence type="ECO:0000313" key="16">
    <source>
        <dbReference type="Proteomes" id="UP000005561"/>
    </source>
</evidence>
<dbReference type="STRING" id="168384.SAMN05660368_00684"/>
<dbReference type="InterPro" id="IPR036890">
    <property type="entry name" value="HATPase_C_sf"/>
</dbReference>
<dbReference type="Proteomes" id="UP000005561">
    <property type="component" value="Unassembled WGS sequence"/>
</dbReference>
<dbReference type="RefSeq" id="WP_006862883.1">
    <property type="nucleotide sequence ID" value="NZ_ACCL02000014.1"/>
</dbReference>
<dbReference type="InterPro" id="IPR003594">
    <property type="entry name" value="HATPase_dom"/>
</dbReference>
<proteinExistence type="predicted"/>
<evidence type="ECO:0000256" key="11">
    <source>
        <dbReference type="ARBA" id="ARBA00023136"/>
    </source>
</evidence>
<dbReference type="Gene3D" id="6.10.340.10">
    <property type="match status" value="1"/>
</dbReference>
<sequence>MKKKWGRRPEKLFGTVKLNSQINRLFTGIIIIYTLVLGFVMFYSAQRSMNEYAIQSGEGMLVSIGSNINNSFEQVSTMSKMIMFSDEIMEYLREEGETKYSVSYTAIRKIYSITNQFSRVKSVFIFKKDGSYINIIDKDTTVNPEVLQDDAWKEAIAEKAGGYLIQINGNGLFGLQSGKPVITFLRMIYDPETQKEMGIIAVNYTTAFLENILQDLQLSNQELAILSTDGEFLCGQRNVLQTDFPEAKQNGEFSYVKDKNLVCSYVVPDTPIRLIFLQKISAQAYYKGQTWIMIITGAVLAILCFMIIRFYISVWITRPIEKLVAAMKQVEQGWLHRVSVETHTTEIRNLKDSYNQMLIQVNKLIEELVEQEKAAQQAKLDVMLEQLNPHFLYNTLETIGYMSLESPREEIYEAVESLGEFYRYFLNRGEDTVPLKTEIATVEAYLKIQKYRYGEILDEEYEIEPGCWDCLVPKLILQPLVENSLYHGIRPKGEKGKIIIRAERQDALVVLTVYDTGIGMTPEKLEKLRQPDGRGFGLRKTLERLKTIYGQEKTYEINSEEGVFCEIKLFVPFEKDREHVQSNDNG</sequence>
<keyword evidence="11" id="KW-0472">Membrane</keyword>
<dbReference type="SMART" id="SM00387">
    <property type="entry name" value="HATPase_c"/>
    <property type="match status" value="1"/>
</dbReference>
<evidence type="ECO:0000256" key="8">
    <source>
        <dbReference type="ARBA" id="ARBA00022777"/>
    </source>
</evidence>
<evidence type="ECO:0000259" key="14">
    <source>
        <dbReference type="PROSITE" id="PS50885"/>
    </source>
</evidence>
<dbReference type="AlphaFoldDB" id="C6LHI6"/>
<feature type="domain" description="Histidine kinase" evidence="13">
    <location>
        <begin position="477"/>
        <end position="575"/>
    </location>
</feature>
<dbReference type="Pfam" id="PF00672">
    <property type="entry name" value="HAMP"/>
    <property type="match status" value="1"/>
</dbReference>
<evidence type="ECO:0000259" key="13">
    <source>
        <dbReference type="PROSITE" id="PS50109"/>
    </source>
</evidence>
<dbReference type="InterPro" id="IPR003660">
    <property type="entry name" value="HAMP_dom"/>
</dbReference>
<dbReference type="PROSITE" id="PS50109">
    <property type="entry name" value="HIS_KIN"/>
    <property type="match status" value="1"/>
</dbReference>
<evidence type="ECO:0000256" key="7">
    <source>
        <dbReference type="ARBA" id="ARBA00022692"/>
    </source>
</evidence>
<dbReference type="GO" id="GO:0005886">
    <property type="term" value="C:plasma membrane"/>
    <property type="evidence" value="ECO:0007669"/>
    <property type="project" value="UniProtKB-SubCell"/>
</dbReference>
<evidence type="ECO:0000256" key="2">
    <source>
        <dbReference type="ARBA" id="ARBA00004651"/>
    </source>
</evidence>
<dbReference type="InterPro" id="IPR010559">
    <property type="entry name" value="Sig_transdc_His_kin_internal"/>
</dbReference>
<evidence type="ECO:0000256" key="4">
    <source>
        <dbReference type="ARBA" id="ARBA00022475"/>
    </source>
</evidence>
<protein>
    <recommendedName>
        <fullName evidence="3">histidine kinase</fullName>
        <ecNumber evidence="3">2.7.13.3</ecNumber>
    </recommendedName>
</protein>
<dbReference type="OrthoDB" id="9809348at2"/>
<dbReference type="Pfam" id="PF02743">
    <property type="entry name" value="dCache_1"/>
    <property type="match status" value="1"/>
</dbReference>
<gene>
    <name evidence="15" type="ORF">BRYFOR_08097</name>
</gene>
<dbReference type="PROSITE" id="PS50885">
    <property type="entry name" value="HAMP"/>
    <property type="match status" value="1"/>
</dbReference>
<evidence type="ECO:0000256" key="5">
    <source>
        <dbReference type="ARBA" id="ARBA00022553"/>
    </source>
</evidence>
<keyword evidence="4" id="KW-1003">Cell membrane</keyword>
<evidence type="ECO:0000256" key="3">
    <source>
        <dbReference type="ARBA" id="ARBA00012438"/>
    </source>
</evidence>
<dbReference type="EC" id="2.7.13.3" evidence="3"/>
<accession>C6LHI6</accession>
<keyword evidence="10" id="KW-0902">Two-component regulatory system</keyword>
<comment type="catalytic activity">
    <reaction evidence="1">
        <text>ATP + protein L-histidine = ADP + protein N-phospho-L-histidine.</text>
        <dbReference type="EC" id="2.7.13.3"/>
    </reaction>
</comment>
<evidence type="ECO:0000256" key="1">
    <source>
        <dbReference type="ARBA" id="ARBA00000085"/>
    </source>
</evidence>
<keyword evidence="8 15" id="KW-0418">Kinase</keyword>
<keyword evidence="5" id="KW-0597">Phosphoprotein</keyword>
<dbReference type="InterPro" id="IPR005467">
    <property type="entry name" value="His_kinase_dom"/>
</dbReference>
<dbReference type="GO" id="GO:0000155">
    <property type="term" value="F:phosphorelay sensor kinase activity"/>
    <property type="evidence" value="ECO:0007669"/>
    <property type="project" value="InterPro"/>
</dbReference>
<dbReference type="eggNOG" id="COG2972">
    <property type="taxonomic scope" value="Bacteria"/>
</dbReference>
<comment type="subcellular location">
    <subcellularLocation>
        <location evidence="2">Cell membrane</location>
        <topology evidence="2">Multi-pass membrane protein</topology>
    </subcellularLocation>
</comment>
<comment type="caution">
    <text evidence="15">The sequence shown here is derived from an EMBL/GenBank/DDBJ whole genome shotgun (WGS) entry which is preliminary data.</text>
</comment>
<dbReference type="Pfam" id="PF06580">
    <property type="entry name" value="His_kinase"/>
    <property type="match status" value="1"/>
</dbReference>